<keyword evidence="2" id="KW-0378">Hydrolase</keyword>
<reference evidence="2" key="1">
    <citation type="submission" date="2020-09" db="EMBL/GenBank/DDBJ databases">
        <title>Draft Genome Sequence of Paenibacillus sp. WST5.</title>
        <authorList>
            <person name="Bao Z."/>
        </authorList>
    </citation>
    <scope>NUCLEOTIDE SEQUENCE</scope>
    <source>
        <strain evidence="2">WST5</strain>
    </source>
</reference>
<dbReference type="SUPFAM" id="SSF55383">
    <property type="entry name" value="Copper amine oxidase, domain N"/>
    <property type="match status" value="1"/>
</dbReference>
<evidence type="ECO:0000313" key="3">
    <source>
        <dbReference type="Proteomes" id="UP000650466"/>
    </source>
</evidence>
<dbReference type="GO" id="GO:0004180">
    <property type="term" value="F:carboxypeptidase activity"/>
    <property type="evidence" value="ECO:0007669"/>
    <property type="project" value="UniProtKB-KW"/>
</dbReference>
<dbReference type="InterPro" id="IPR012854">
    <property type="entry name" value="Cu_amine_oxidase-like_N"/>
</dbReference>
<gene>
    <name evidence="2" type="ORF">ICC18_02195</name>
</gene>
<dbReference type="EMBL" id="JACVVD010000001">
    <property type="protein sequence ID" value="MBD0378931.1"/>
    <property type="molecule type" value="Genomic_DNA"/>
</dbReference>
<dbReference type="SUPFAM" id="SSF49464">
    <property type="entry name" value="Carboxypeptidase regulatory domain-like"/>
    <property type="match status" value="1"/>
</dbReference>
<proteinExistence type="predicted"/>
<dbReference type="InterPro" id="IPR036582">
    <property type="entry name" value="Mao_N_sf"/>
</dbReference>
<comment type="caution">
    <text evidence="2">The sequence shown here is derived from an EMBL/GenBank/DDBJ whole genome shotgun (WGS) entry which is preliminary data.</text>
</comment>
<dbReference type="Pfam" id="PF07833">
    <property type="entry name" value="Cu_amine_oxidN1"/>
    <property type="match status" value="1"/>
</dbReference>
<dbReference type="Pfam" id="PF13620">
    <property type="entry name" value="CarboxypepD_reg"/>
    <property type="match status" value="1"/>
</dbReference>
<protein>
    <submittedName>
        <fullName evidence="2">Carboxypeptidase regulatory-like domain-containing protein</fullName>
    </submittedName>
</protein>
<sequence length="393" mass="42938">MKKFSAFKILSVFFFGIALFIVMTWQSVFAASNALKVYFNGDLLKFEDAHPVIRDGNTLVPFRQLFETLGFQVNWSDKGGVRKATGAKDGLEIELTLDSLKAMVNGEAVDLEVPAQILNGKTMVPLRFVSENSGYEVMFADSGSGFVINIEGNGANDGGMQNSSNEMIESGIVKGRVSDAQGNPIKGAEVVADNQLLYNSNAIAVTDADGYYRIPLGMRATTWLVSARITRPYNGESYTFNLISDNDKPFASDDGAIRNFTWNASGTKPEGCYSCQGKVLFYMMDLINPKGSTLPPPNREDVEITLIPEGTIIDGSPGQVITGNGTNSPDGFGIQDVPLGRYTITARFMPEGEEPVQMMIRKVREDKYSDSLTTDFTSITSGINRIEIELKLP</sequence>
<evidence type="ECO:0000313" key="2">
    <source>
        <dbReference type="EMBL" id="MBD0378931.1"/>
    </source>
</evidence>
<feature type="domain" description="Copper amine oxidase-like N-terminal" evidence="1">
    <location>
        <begin position="39"/>
        <end position="139"/>
    </location>
</feature>
<name>A0A926KL09_9BACL</name>
<organism evidence="2 3">
    <name type="scientific">Paenibacillus sedimenti</name>
    <dbReference type="NCBI Taxonomy" id="2770274"/>
    <lineage>
        <taxon>Bacteria</taxon>
        <taxon>Bacillati</taxon>
        <taxon>Bacillota</taxon>
        <taxon>Bacilli</taxon>
        <taxon>Bacillales</taxon>
        <taxon>Paenibacillaceae</taxon>
        <taxon>Paenibacillus</taxon>
    </lineage>
</organism>
<keyword evidence="3" id="KW-1185">Reference proteome</keyword>
<dbReference type="InterPro" id="IPR008969">
    <property type="entry name" value="CarboxyPept-like_regulatory"/>
</dbReference>
<keyword evidence="2" id="KW-0121">Carboxypeptidase</keyword>
<dbReference type="RefSeq" id="WP_188172732.1">
    <property type="nucleotide sequence ID" value="NZ_JACVVD010000001.1"/>
</dbReference>
<dbReference type="Proteomes" id="UP000650466">
    <property type="component" value="Unassembled WGS sequence"/>
</dbReference>
<dbReference type="Gene3D" id="2.60.40.1120">
    <property type="entry name" value="Carboxypeptidase-like, regulatory domain"/>
    <property type="match status" value="1"/>
</dbReference>
<accession>A0A926KL09</accession>
<dbReference type="Gene3D" id="3.30.457.10">
    <property type="entry name" value="Copper amine oxidase-like, N-terminal domain"/>
    <property type="match status" value="1"/>
</dbReference>
<dbReference type="AlphaFoldDB" id="A0A926KL09"/>
<evidence type="ECO:0000259" key="1">
    <source>
        <dbReference type="Pfam" id="PF07833"/>
    </source>
</evidence>
<keyword evidence="2" id="KW-0645">Protease</keyword>